<accession>A0ABP6WNI9</accession>
<evidence type="ECO:0000313" key="2">
    <source>
        <dbReference type="Proteomes" id="UP001500767"/>
    </source>
</evidence>
<evidence type="ECO:0000313" key="1">
    <source>
        <dbReference type="EMBL" id="GAA3551709.1"/>
    </source>
</evidence>
<name>A0ABP6WNI9_9ACTN</name>
<protein>
    <submittedName>
        <fullName evidence="1">Uncharacterized protein</fullName>
    </submittedName>
</protein>
<keyword evidence="2" id="KW-1185">Reference proteome</keyword>
<dbReference type="Pfam" id="PF19458">
    <property type="entry name" value="DUF5995"/>
    <property type="match status" value="1"/>
</dbReference>
<dbReference type="RefSeq" id="WP_204912533.1">
    <property type="nucleotide sequence ID" value="NZ_BAAAYR010000001.1"/>
</dbReference>
<comment type="caution">
    <text evidence="1">The sequence shown here is derived from an EMBL/GenBank/DDBJ whole genome shotgun (WGS) entry which is preliminary data.</text>
</comment>
<dbReference type="InterPro" id="IPR046037">
    <property type="entry name" value="DUF5995"/>
</dbReference>
<proteinExistence type="predicted"/>
<sequence>MTAPVDAGVAAVVRELEDRLAALPAGQDARRAFLGTYARTTTAIGQALAAGVFEDPGWVRRWDVAFVGHFLAAHDADVDGGAVPRPWRLAFDADPALPTLVHLLLELNAHVNYDLPQALLEVVSDDDFDHPVLMAARRRDHERVDTLIASRVAVEGRALPGGARLAARLLAPLDRWSTHRFLPAARRQVWANAVDLHEARRTGPEAYAARIAELDVLTSARIAELLRPGPVLLRLAARGFGVRLPPP</sequence>
<organism evidence="1 2">
    <name type="scientific">Microlunatus spumicola</name>
    <dbReference type="NCBI Taxonomy" id="81499"/>
    <lineage>
        <taxon>Bacteria</taxon>
        <taxon>Bacillati</taxon>
        <taxon>Actinomycetota</taxon>
        <taxon>Actinomycetes</taxon>
        <taxon>Propionibacteriales</taxon>
        <taxon>Propionibacteriaceae</taxon>
        <taxon>Microlunatus</taxon>
    </lineage>
</organism>
<dbReference type="EMBL" id="BAAAYR010000001">
    <property type="protein sequence ID" value="GAA3551709.1"/>
    <property type="molecule type" value="Genomic_DNA"/>
</dbReference>
<dbReference type="Proteomes" id="UP001500767">
    <property type="component" value="Unassembled WGS sequence"/>
</dbReference>
<reference evidence="2" key="1">
    <citation type="journal article" date="2019" name="Int. J. Syst. Evol. Microbiol.">
        <title>The Global Catalogue of Microorganisms (GCM) 10K type strain sequencing project: providing services to taxonomists for standard genome sequencing and annotation.</title>
        <authorList>
            <consortium name="The Broad Institute Genomics Platform"/>
            <consortium name="The Broad Institute Genome Sequencing Center for Infectious Disease"/>
            <person name="Wu L."/>
            <person name="Ma J."/>
        </authorList>
    </citation>
    <scope>NUCLEOTIDE SEQUENCE [LARGE SCALE GENOMIC DNA]</scope>
    <source>
        <strain evidence="2">JCM 16540</strain>
    </source>
</reference>
<gene>
    <name evidence="1" type="ORF">GCM10022197_03320</name>
</gene>